<reference evidence="2" key="2">
    <citation type="journal article" date="2015" name="Data Brief">
        <title>Shoot transcriptome of the giant reed, Arundo donax.</title>
        <authorList>
            <person name="Barrero R.A."/>
            <person name="Guerrero F.D."/>
            <person name="Moolhuijzen P."/>
            <person name="Goolsby J.A."/>
            <person name="Tidwell J."/>
            <person name="Bellgard S.E."/>
            <person name="Bellgard M.I."/>
        </authorList>
    </citation>
    <scope>NUCLEOTIDE SEQUENCE</scope>
    <source>
        <tissue evidence="2">Shoot tissue taken approximately 20 cm above the soil surface</tissue>
    </source>
</reference>
<dbReference type="AlphaFoldDB" id="A0A0A8Y0S9"/>
<proteinExistence type="predicted"/>
<dbReference type="EMBL" id="GBRH01277996">
    <property type="protein sequence ID" value="JAD19899.1"/>
    <property type="molecule type" value="Transcribed_RNA"/>
</dbReference>
<organism evidence="2">
    <name type="scientific">Arundo donax</name>
    <name type="common">Giant reed</name>
    <name type="synonym">Donax arundinaceus</name>
    <dbReference type="NCBI Taxonomy" id="35708"/>
    <lineage>
        <taxon>Eukaryota</taxon>
        <taxon>Viridiplantae</taxon>
        <taxon>Streptophyta</taxon>
        <taxon>Embryophyta</taxon>
        <taxon>Tracheophyta</taxon>
        <taxon>Spermatophyta</taxon>
        <taxon>Magnoliopsida</taxon>
        <taxon>Liliopsida</taxon>
        <taxon>Poales</taxon>
        <taxon>Poaceae</taxon>
        <taxon>PACMAD clade</taxon>
        <taxon>Arundinoideae</taxon>
        <taxon>Arundineae</taxon>
        <taxon>Arundo</taxon>
    </lineage>
</organism>
<evidence type="ECO:0000256" key="1">
    <source>
        <dbReference type="SAM" id="Phobius"/>
    </source>
</evidence>
<reference evidence="2" key="1">
    <citation type="submission" date="2014-09" db="EMBL/GenBank/DDBJ databases">
        <authorList>
            <person name="Magalhaes I.L.F."/>
            <person name="Oliveira U."/>
            <person name="Santos F.R."/>
            <person name="Vidigal T.H.D.A."/>
            <person name="Brescovit A.D."/>
            <person name="Santos A.J."/>
        </authorList>
    </citation>
    <scope>NUCLEOTIDE SEQUENCE</scope>
    <source>
        <tissue evidence="2">Shoot tissue taken approximately 20 cm above the soil surface</tissue>
    </source>
</reference>
<accession>A0A0A8Y0S9</accession>
<protein>
    <submittedName>
        <fullName evidence="2">Uncharacterized protein</fullName>
    </submittedName>
</protein>
<name>A0A0A8Y0S9_ARUDO</name>
<sequence>MPCSVVVPGATYLTVMFCYPKHDIIARLYISQFSEILFFLYIMLLPNLCVLKMI</sequence>
<keyword evidence="1" id="KW-0472">Membrane</keyword>
<keyword evidence="1" id="KW-1133">Transmembrane helix</keyword>
<keyword evidence="1" id="KW-0812">Transmembrane</keyword>
<evidence type="ECO:0000313" key="2">
    <source>
        <dbReference type="EMBL" id="JAD19899.1"/>
    </source>
</evidence>
<feature type="transmembrane region" description="Helical" evidence="1">
    <location>
        <begin position="29"/>
        <end position="51"/>
    </location>
</feature>